<evidence type="ECO:0000259" key="1">
    <source>
        <dbReference type="Pfam" id="PF13952"/>
    </source>
</evidence>
<dbReference type="Proteomes" id="UP000321947">
    <property type="component" value="Unassembled WGS sequence"/>
</dbReference>
<dbReference type="EMBL" id="SSTD01011467">
    <property type="protein sequence ID" value="TYK09784.1"/>
    <property type="molecule type" value="Genomic_DNA"/>
</dbReference>
<evidence type="ECO:0000313" key="2">
    <source>
        <dbReference type="EMBL" id="TYK09784.1"/>
    </source>
</evidence>
<gene>
    <name evidence="2" type="ORF">E5676_scaffold127G00740</name>
</gene>
<dbReference type="PANTHER" id="PTHR33018:SF37">
    <property type="entry name" value="TRANSPOSASE TNP1_EN_SPM-LIKE DOMAIN-CONTAINING PROTEIN"/>
    <property type="match status" value="1"/>
</dbReference>
<evidence type="ECO:0000313" key="3">
    <source>
        <dbReference type="Proteomes" id="UP000321947"/>
    </source>
</evidence>
<accession>A0A5D3CF05</accession>
<feature type="domain" description="DUF4216" evidence="1">
    <location>
        <begin position="174"/>
        <end position="227"/>
    </location>
</feature>
<proteinExistence type="predicted"/>
<reference evidence="2 3" key="1">
    <citation type="submission" date="2019-08" db="EMBL/GenBank/DDBJ databases">
        <title>Draft genome sequences of two oriental melons (Cucumis melo L. var makuwa).</title>
        <authorList>
            <person name="Kwon S.-Y."/>
        </authorList>
    </citation>
    <scope>NUCLEOTIDE SEQUENCE [LARGE SCALE GENOMIC DNA]</scope>
    <source>
        <strain evidence="3">cv. Chang Bougi</strain>
        <tissue evidence="2">Leaf</tissue>
    </source>
</reference>
<name>A0A5D3CF05_CUCMM</name>
<protein>
    <recommendedName>
        <fullName evidence="1">DUF4216 domain-containing protein</fullName>
    </recommendedName>
</protein>
<comment type="caution">
    <text evidence="2">The sequence shown here is derived from an EMBL/GenBank/DDBJ whole genome shotgun (WGS) entry which is preliminary data.</text>
</comment>
<dbReference type="AlphaFoldDB" id="A0A5D3CF05"/>
<dbReference type="Pfam" id="PF13952">
    <property type="entry name" value="DUF4216"/>
    <property type="match status" value="1"/>
</dbReference>
<organism evidence="2 3">
    <name type="scientific">Cucumis melo var. makuwa</name>
    <name type="common">Oriental melon</name>
    <dbReference type="NCBI Taxonomy" id="1194695"/>
    <lineage>
        <taxon>Eukaryota</taxon>
        <taxon>Viridiplantae</taxon>
        <taxon>Streptophyta</taxon>
        <taxon>Embryophyta</taxon>
        <taxon>Tracheophyta</taxon>
        <taxon>Spermatophyta</taxon>
        <taxon>Magnoliopsida</taxon>
        <taxon>eudicotyledons</taxon>
        <taxon>Gunneridae</taxon>
        <taxon>Pentapetalae</taxon>
        <taxon>rosids</taxon>
        <taxon>fabids</taxon>
        <taxon>Cucurbitales</taxon>
        <taxon>Cucurbitaceae</taxon>
        <taxon>Benincaseae</taxon>
        <taxon>Cucumis</taxon>
    </lineage>
</organism>
<dbReference type="InterPro" id="IPR025312">
    <property type="entry name" value="DUF4216"/>
</dbReference>
<dbReference type="PANTHER" id="PTHR33018">
    <property type="entry name" value="OS10G0338966 PROTEIN-RELATED"/>
    <property type="match status" value="1"/>
</dbReference>
<sequence>MGEKHPQKKARKASARPKVITIKIGRRKVPPDVPCVPIVGILFHLEETDFQPSHISNDVLASILFGGTLSVWPICNDETLDVGLLVSSLLIHLNSNILTPNDALGPNPKTLALSYKLFQGKGFNLPRELASRVINIIESRALFTSVNLLSERRLEVDNLVLHLKSLLSSTSTTDQDLESGVKVDELGFTIVDLKHIGHKSDPFILATIQGKQVFYVQDSSNPKWSVVLTSPQRTIEEDFFEDEIGDMLQECGYGVIQMMPNIHGWRIQILAVRMKDKCFQKIIVVFKGKEGRNAYTITTFLNITRDVSYRSTIWKETCKERNNDYFDDATRDYASWIAIATHKDEDILTKTLGSKEHNRRVRGVSGFISKSQYFNIVKVKEKMITLEVEICHKEEDDSRCKSYKKRSNDSRLSIGSFNIDIDADVDMRNTPNNKEVEGTPYQLSIGSINNIVAVATVFDDDIGCPNLKVLVAVVSGENLTIPNSVKDKIETLNQALGNIIEWSRRLVSMIDDKQEHSNMKDAVYSSNFTDVNGTIKLLNRHVVNNIKDVNMIRMLMNELIFR</sequence>